<sequence>MDSGRVGEVEWAYVAVAANGWGERNWCRVPSSGLTGPEEKGRWLRIGEAEGVQRRCRLGLCERERSRERKGGSRSALAS</sequence>
<protein>
    <submittedName>
        <fullName evidence="1">Uncharacterized protein</fullName>
    </submittedName>
</protein>
<name>A0A8T3B3N6_DENNO</name>
<evidence type="ECO:0000313" key="1">
    <source>
        <dbReference type="EMBL" id="KAI0504074.1"/>
    </source>
</evidence>
<dbReference type="Proteomes" id="UP000829196">
    <property type="component" value="Unassembled WGS sequence"/>
</dbReference>
<keyword evidence="2" id="KW-1185">Reference proteome</keyword>
<organism evidence="1 2">
    <name type="scientific">Dendrobium nobile</name>
    <name type="common">Orchid</name>
    <dbReference type="NCBI Taxonomy" id="94219"/>
    <lineage>
        <taxon>Eukaryota</taxon>
        <taxon>Viridiplantae</taxon>
        <taxon>Streptophyta</taxon>
        <taxon>Embryophyta</taxon>
        <taxon>Tracheophyta</taxon>
        <taxon>Spermatophyta</taxon>
        <taxon>Magnoliopsida</taxon>
        <taxon>Liliopsida</taxon>
        <taxon>Asparagales</taxon>
        <taxon>Orchidaceae</taxon>
        <taxon>Epidendroideae</taxon>
        <taxon>Malaxideae</taxon>
        <taxon>Dendrobiinae</taxon>
        <taxon>Dendrobium</taxon>
    </lineage>
</organism>
<comment type="caution">
    <text evidence="1">The sequence shown here is derived from an EMBL/GenBank/DDBJ whole genome shotgun (WGS) entry which is preliminary data.</text>
</comment>
<gene>
    <name evidence="1" type="ORF">KFK09_015021</name>
</gene>
<dbReference type="EMBL" id="JAGYWB010000011">
    <property type="protein sequence ID" value="KAI0504074.1"/>
    <property type="molecule type" value="Genomic_DNA"/>
</dbReference>
<reference evidence="1" key="1">
    <citation type="journal article" date="2022" name="Front. Genet.">
        <title>Chromosome-Scale Assembly of the Dendrobium nobile Genome Provides Insights Into the Molecular Mechanism of the Biosynthesis of the Medicinal Active Ingredient of Dendrobium.</title>
        <authorList>
            <person name="Xu Q."/>
            <person name="Niu S.-C."/>
            <person name="Li K.-L."/>
            <person name="Zheng P.-J."/>
            <person name="Zhang X.-J."/>
            <person name="Jia Y."/>
            <person name="Liu Y."/>
            <person name="Niu Y.-X."/>
            <person name="Yu L.-H."/>
            <person name="Chen D.-F."/>
            <person name="Zhang G.-Q."/>
        </authorList>
    </citation>
    <scope>NUCLEOTIDE SEQUENCE</scope>
    <source>
        <tissue evidence="1">Leaf</tissue>
    </source>
</reference>
<proteinExistence type="predicted"/>
<accession>A0A8T3B3N6</accession>
<dbReference type="AlphaFoldDB" id="A0A8T3B3N6"/>
<evidence type="ECO:0000313" key="2">
    <source>
        <dbReference type="Proteomes" id="UP000829196"/>
    </source>
</evidence>